<dbReference type="GO" id="GO:0044715">
    <property type="term" value="F:8-oxo-dGDP phosphatase activity"/>
    <property type="evidence" value="ECO:0007669"/>
    <property type="project" value="TreeGrafter"/>
</dbReference>
<evidence type="ECO:0000256" key="12">
    <source>
        <dbReference type="ARBA" id="ARBA00038905"/>
    </source>
</evidence>
<dbReference type="PROSITE" id="PS00893">
    <property type="entry name" value="NUDIX_BOX"/>
    <property type="match status" value="1"/>
</dbReference>
<evidence type="ECO:0000256" key="2">
    <source>
        <dbReference type="ARBA" id="ARBA00005582"/>
    </source>
</evidence>
<keyword evidence="7" id="KW-0378">Hydrolase</keyword>
<dbReference type="InterPro" id="IPR029119">
    <property type="entry name" value="MutY_C"/>
</dbReference>
<evidence type="ECO:0000256" key="4">
    <source>
        <dbReference type="ARBA" id="ARBA00022705"/>
    </source>
</evidence>
<dbReference type="GO" id="GO:0008413">
    <property type="term" value="F:8-oxo-7,8-dihydroguanosine triphosphate pyrophosphatase activity"/>
    <property type="evidence" value="ECO:0007669"/>
    <property type="project" value="TreeGrafter"/>
</dbReference>
<evidence type="ECO:0000313" key="19">
    <source>
        <dbReference type="Proteomes" id="UP000189733"/>
    </source>
</evidence>
<dbReference type="GO" id="GO:0044716">
    <property type="term" value="F:8-oxo-GDP phosphatase activity"/>
    <property type="evidence" value="ECO:0007669"/>
    <property type="project" value="TreeGrafter"/>
</dbReference>
<dbReference type="InterPro" id="IPR020084">
    <property type="entry name" value="NUDIX_hydrolase_CS"/>
</dbReference>
<organism evidence="18 19">
    <name type="scientific">Desulfobaculum bizertense DSM 18034</name>
    <dbReference type="NCBI Taxonomy" id="1121442"/>
    <lineage>
        <taxon>Bacteria</taxon>
        <taxon>Pseudomonadati</taxon>
        <taxon>Thermodesulfobacteriota</taxon>
        <taxon>Desulfovibrionia</taxon>
        <taxon>Desulfovibrionales</taxon>
        <taxon>Desulfovibrionaceae</taxon>
        <taxon>Desulfobaculum</taxon>
    </lineage>
</organism>
<evidence type="ECO:0000256" key="5">
    <source>
        <dbReference type="ARBA" id="ARBA00022723"/>
    </source>
</evidence>
<keyword evidence="3" id="KW-0515">Mutator protein</keyword>
<dbReference type="PANTHER" id="PTHR47707:SF1">
    <property type="entry name" value="NUDIX HYDROLASE FAMILY PROTEIN"/>
    <property type="match status" value="1"/>
</dbReference>
<dbReference type="Proteomes" id="UP000189733">
    <property type="component" value="Unassembled WGS sequence"/>
</dbReference>
<proteinExistence type="inferred from homology"/>
<feature type="domain" description="Nudix hydrolase" evidence="17">
    <location>
        <begin position="3"/>
        <end position="130"/>
    </location>
</feature>
<keyword evidence="6" id="KW-0227">DNA damage</keyword>
<dbReference type="SUPFAM" id="SSF55811">
    <property type="entry name" value="Nudix"/>
    <property type="match status" value="1"/>
</dbReference>
<dbReference type="InterPro" id="IPR020476">
    <property type="entry name" value="Nudix_hydrolase"/>
</dbReference>
<keyword evidence="19" id="KW-1185">Reference proteome</keyword>
<evidence type="ECO:0000259" key="17">
    <source>
        <dbReference type="PROSITE" id="PS51462"/>
    </source>
</evidence>
<evidence type="ECO:0000256" key="16">
    <source>
        <dbReference type="ARBA" id="ARBA00042798"/>
    </source>
</evidence>
<evidence type="ECO:0000256" key="11">
    <source>
        <dbReference type="ARBA" id="ARBA00036904"/>
    </source>
</evidence>
<evidence type="ECO:0000256" key="15">
    <source>
        <dbReference type="ARBA" id="ARBA00041979"/>
    </source>
</evidence>
<dbReference type="Gene3D" id="3.90.79.10">
    <property type="entry name" value="Nucleoside Triphosphate Pyrophosphohydrolase"/>
    <property type="match status" value="1"/>
</dbReference>
<dbReference type="GO" id="GO:0035539">
    <property type="term" value="F:8-oxo-7,8-dihydrodeoxyguanosine triphosphate pyrophosphatase activity"/>
    <property type="evidence" value="ECO:0007669"/>
    <property type="project" value="UniProtKB-EC"/>
</dbReference>
<evidence type="ECO:0000256" key="1">
    <source>
        <dbReference type="ARBA" id="ARBA00001946"/>
    </source>
</evidence>
<evidence type="ECO:0000256" key="6">
    <source>
        <dbReference type="ARBA" id="ARBA00022763"/>
    </source>
</evidence>
<dbReference type="GO" id="GO:0006281">
    <property type="term" value="P:DNA repair"/>
    <property type="evidence" value="ECO:0007669"/>
    <property type="project" value="UniProtKB-KW"/>
</dbReference>
<gene>
    <name evidence="18" type="ORF">SAMN02745702_00641</name>
</gene>
<keyword evidence="8" id="KW-0460">Magnesium</keyword>
<keyword evidence="9" id="KW-0234">DNA repair</keyword>
<dbReference type="OrthoDB" id="9810648at2"/>
<comment type="catalytic activity">
    <reaction evidence="11">
        <text>8-oxo-GTP + H2O = 8-oxo-GMP + diphosphate + H(+)</text>
        <dbReference type="Rhea" id="RHEA:67616"/>
        <dbReference type="ChEBI" id="CHEBI:15377"/>
        <dbReference type="ChEBI" id="CHEBI:15378"/>
        <dbReference type="ChEBI" id="CHEBI:33019"/>
        <dbReference type="ChEBI" id="CHEBI:143553"/>
        <dbReference type="ChEBI" id="CHEBI:145694"/>
    </reaction>
</comment>
<protein>
    <recommendedName>
        <fullName evidence="13">8-oxo-dGTP diphosphatase</fullName>
        <ecNumber evidence="12">3.6.1.55</ecNumber>
    </recommendedName>
    <alternativeName>
        <fullName evidence="16">7,8-dihydro-8-oxoguanine-triphosphatase</fullName>
    </alternativeName>
    <alternativeName>
        <fullName evidence="15">Mutator protein MutT</fullName>
    </alternativeName>
    <alternativeName>
        <fullName evidence="14">dGTP pyrophosphohydrolase</fullName>
    </alternativeName>
</protein>
<dbReference type="PROSITE" id="PS51462">
    <property type="entry name" value="NUDIX"/>
    <property type="match status" value="1"/>
</dbReference>
<evidence type="ECO:0000256" key="14">
    <source>
        <dbReference type="ARBA" id="ARBA00041592"/>
    </source>
</evidence>
<comment type="cofactor">
    <cofactor evidence="1">
        <name>Mg(2+)</name>
        <dbReference type="ChEBI" id="CHEBI:18420"/>
    </cofactor>
</comment>
<sequence length="132" mass="15182">MSGQLDVVAAILWKNGRFLAIKRPEGKPQAGFWEFPGGKIEAGESPEEALSRELQEELNLTPLSFRFWTEKVHAYDNFRVRLRFFHVDEFRGPLVAHEGHEWMWIEPKEPVTVPFLAADVDIVHALQEQTVA</sequence>
<dbReference type="RefSeq" id="WP_078683960.1">
    <property type="nucleotide sequence ID" value="NZ_FUYA01000002.1"/>
</dbReference>
<comment type="catalytic activity">
    <reaction evidence="10">
        <text>8-oxo-dGTP + H2O = 8-oxo-dGMP + diphosphate + H(+)</text>
        <dbReference type="Rhea" id="RHEA:31575"/>
        <dbReference type="ChEBI" id="CHEBI:15377"/>
        <dbReference type="ChEBI" id="CHEBI:15378"/>
        <dbReference type="ChEBI" id="CHEBI:33019"/>
        <dbReference type="ChEBI" id="CHEBI:63224"/>
        <dbReference type="ChEBI" id="CHEBI:77896"/>
        <dbReference type="EC" id="3.6.1.55"/>
    </reaction>
</comment>
<dbReference type="InterPro" id="IPR015797">
    <property type="entry name" value="NUDIX_hydrolase-like_dom_sf"/>
</dbReference>
<dbReference type="EMBL" id="FUYA01000002">
    <property type="protein sequence ID" value="SKA66665.1"/>
    <property type="molecule type" value="Genomic_DNA"/>
</dbReference>
<dbReference type="GO" id="GO:0046872">
    <property type="term" value="F:metal ion binding"/>
    <property type="evidence" value="ECO:0007669"/>
    <property type="project" value="UniProtKB-KW"/>
</dbReference>
<comment type="similarity">
    <text evidence="2">Belongs to the Nudix hydrolase family.</text>
</comment>
<evidence type="ECO:0000256" key="3">
    <source>
        <dbReference type="ARBA" id="ARBA00022457"/>
    </source>
</evidence>
<dbReference type="STRING" id="1121442.SAMN02745702_00641"/>
<dbReference type="CDD" id="cd03425">
    <property type="entry name" value="NUDIX_MutT_NudA_like"/>
    <property type="match status" value="1"/>
</dbReference>
<dbReference type="InterPro" id="IPR047127">
    <property type="entry name" value="MutT-like"/>
</dbReference>
<dbReference type="PRINTS" id="PR00502">
    <property type="entry name" value="NUDIXFAMILY"/>
</dbReference>
<evidence type="ECO:0000256" key="13">
    <source>
        <dbReference type="ARBA" id="ARBA00040794"/>
    </source>
</evidence>
<evidence type="ECO:0000313" key="18">
    <source>
        <dbReference type="EMBL" id="SKA66665.1"/>
    </source>
</evidence>
<dbReference type="InterPro" id="IPR000086">
    <property type="entry name" value="NUDIX_hydrolase_dom"/>
</dbReference>
<dbReference type="GO" id="GO:0006260">
    <property type="term" value="P:DNA replication"/>
    <property type="evidence" value="ECO:0007669"/>
    <property type="project" value="UniProtKB-KW"/>
</dbReference>
<accession>A0A1T4VP37</accession>
<evidence type="ECO:0000256" key="10">
    <source>
        <dbReference type="ARBA" id="ARBA00035861"/>
    </source>
</evidence>
<keyword evidence="4" id="KW-0235">DNA replication</keyword>
<dbReference type="Pfam" id="PF14815">
    <property type="entry name" value="NUDIX_4"/>
    <property type="match status" value="1"/>
</dbReference>
<evidence type="ECO:0000256" key="7">
    <source>
        <dbReference type="ARBA" id="ARBA00022801"/>
    </source>
</evidence>
<name>A0A1T4VP37_9BACT</name>
<keyword evidence="5" id="KW-0479">Metal-binding</keyword>
<dbReference type="PANTHER" id="PTHR47707">
    <property type="entry name" value="8-OXO-DGTP DIPHOSPHATASE"/>
    <property type="match status" value="1"/>
</dbReference>
<dbReference type="EC" id="3.6.1.55" evidence="12"/>
<evidence type="ECO:0000256" key="9">
    <source>
        <dbReference type="ARBA" id="ARBA00023204"/>
    </source>
</evidence>
<reference evidence="18 19" key="1">
    <citation type="submission" date="2017-02" db="EMBL/GenBank/DDBJ databases">
        <authorList>
            <person name="Peterson S.W."/>
        </authorList>
    </citation>
    <scope>NUCLEOTIDE SEQUENCE [LARGE SCALE GENOMIC DNA]</scope>
    <source>
        <strain evidence="18 19">DSM 18034</strain>
    </source>
</reference>
<evidence type="ECO:0000256" key="8">
    <source>
        <dbReference type="ARBA" id="ARBA00022842"/>
    </source>
</evidence>
<dbReference type="AlphaFoldDB" id="A0A1T4VP37"/>